<evidence type="ECO:0000256" key="1">
    <source>
        <dbReference type="ARBA" id="ARBA00004141"/>
    </source>
</evidence>
<evidence type="ECO:0000256" key="4">
    <source>
        <dbReference type="ARBA" id="ARBA00022989"/>
    </source>
</evidence>
<dbReference type="InterPro" id="IPR044770">
    <property type="entry name" value="MFS_spinster-like"/>
</dbReference>
<protein>
    <submittedName>
        <fullName evidence="7">MFS transporter</fullName>
    </submittedName>
</protein>
<feature type="non-terminal residue" evidence="7">
    <location>
        <position position="1"/>
    </location>
</feature>
<proteinExistence type="predicted"/>
<comment type="caution">
    <text evidence="7">The sequence shown here is derived from an EMBL/GenBank/DDBJ whole genome shotgun (WGS) entry which is preliminary data.</text>
</comment>
<dbReference type="GO" id="GO:0016020">
    <property type="term" value="C:membrane"/>
    <property type="evidence" value="ECO:0007669"/>
    <property type="project" value="UniProtKB-SubCell"/>
</dbReference>
<dbReference type="AlphaFoldDB" id="A0A392QWE2"/>
<keyword evidence="4 6" id="KW-1133">Transmembrane helix</keyword>
<evidence type="ECO:0000256" key="3">
    <source>
        <dbReference type="ARBA" id="ARBA00022692"/>
    </source>
</evidence>
<reference evidence="7 8" key="1">
    <citation type="journal article" date="2018" name="Front. Plant Sci.">
        <title>Red Clover (Trifolium pratense) and Zigzag Clover (T. medium) - A Picture of Genomic Similarities and Differences.</title>
        <authorList>
            <person name="Dluhosova J."/>
            <person name="Istvanek J."/>
            <person name="Nedelnik J."/>
            <person name="Repkova J."/>
        </authorList>
    </citation>
    <scope>NUCLEOTIDE SEQUENCE [LARGE SCALE GENOMIC DNA]</scope>
    <source>
        <strain evidence="8">cv. 10/8</strain>
        <tissue evidence="7">Leaf</tissue>
    </source>
</reference>
<feature type="non-terminal residue" evidence="7">
    <location>
        <position position="158"/>
    </location>
</feature>
<dbReference type="EMBL" id="LXQA010161698">
    <property type="protein sequence ID" value="MCI27836.1"/>
    <property type="molecule type" value="Genomic_DNA"/>
</dbReference>
<keyword evidence="8" id="KW-1185">Reference proteome</keyword>
<comment type="subcellular location">
    <subcellularLocation>
        <location evidence="1">Membrane</location>
        <topology evidence="1">Multi-pass membrane protein</topology>
    </subcellularLocation>
</comment>
<accession>A0A392QWE2</accession>
<evidence type="ECO:0000256" key="2">
    <source>
        <dbReference type="ARBA" id="ARBA00022448"/>
    </source>
</evidence>
<evidence type="ECO:0000313" key="7">
    <source>
        <dbReference type="EMBL" id="MCI27836.1"/>
    </source>
</evidence>
<evidence type="ECO:0000256" key="5">
    <source>
        <dbReference type="ARBA" id="ARBA00023136"/>
    </source>
</evidence>
<organism evidence="7 8">
    <name type="scientific">Trifolium medium</name>
    <dbReference type="NCBI Taxonomy" id="97028"/>
    <lineage>
        <taxon>Eukaryota</taxon>
        <taxon>Viridiplantae</taxon>
        <taxon>Streptophyta</taxon>
        <taxon>Embryophyta</taxon>
        <taxon>Tracheophyta</taxon>
        <taxon>Spermatophyta</taxon>
        <taxon>Magnoliopsida</taxon>
        <taxon>eudicotyledons</taxon>
        <taxon>Gunneridae</taxon>
        <taxon>Pentapetalae</taxon>
        <taxon>rosids</taxon>
        <taxon>fabids</taxon>
        <taxon>Fabales</taxon>
        <taxon>Fabaceae</taxon>
        <taxon>Papilionoideae</taxon>
        <taxon>50 kb inversion clade</taxon>
        <taxon>NPAAA clade</taxon>
        <taxon>Hologalegina</taxon>
        <taxon>IRL clade</taxon>
        <taxon>Trifolieae</taxon>
        <taxon>Trifolium</taxon>
    </lineage>
</organism>
<dbReference type="Proteomes" id="UP000265520">
    <property type="component" value="Unassembled WGS sequence"/>
</dbReference>
<feature type="transmembrane region" description="Helical" evidence="6">
    <location>
        <begin position="74"/>
        <end position="92"/>
    </location>
</feature>
<dbReference type="PANTHER" id="PTHR23505:SF72">
    <property type="entry name" value="MAJOR FACILITATOR SUPERFAMILY (MFS) PROFILE DOMAIN-CONTAINING PROTEIN"/>
    <property type="match status" value="1"/>
</dbReference>
<sequence>DISPIFAEIVPERSRTSVYALDRSFESILSSFAPPAVGILAQHVYGYKPIPEGSSMSQEILTDRENAASLAKSLYTAIGIPMALCCLIYSFLYKTYPRDRERARMEALIESEMQHIESDGLVVDKPEELSVGDYDGDDVDLDDEENILLHRQLTLSNL</sequence>
<keyword evidence="2" id="KW-0813">Transport</keyword>
<evidence type="ECO:0000256" key="6">
    <source>
        <dbReference type="SAM" id="Phobius"/>
    </source>
</evidence>
<evidence type="ECO:0000313" key="8">
    <source>
        <dbReference type="Proteomes" id="UP000265520"/>
    </source>
</evidence>
<keyword evidence="3 6" id="KW-0812">Transmembrane</keyword>
<dbReference type="InterPro" id="IPR036259">
    <property type="entry name" value="MFS_trans_sf"/>
</dbReference>
<keyword evidence="5 6" id="KW-0472">Membrane</keyword>
<name>A0A392QWE2_9FABA</name>
<dbReference type="PANTHER" id="PTHR23505">
    <property type="entry name" value="SPINSTER"/>
    <property type="match status" value="1"/>
</dbReference>
<dbReference type="SUPFAM" id="SSF103473">
    <property type="entry name" value="MFS general substrate transporter"/>
    <property type="match status" value="1"/>
</dbReference>